<evidence type="ECO:0000256" key="1">
    <source>
        <dbReference type="SAM" id="MobiDB-lite"/>
    </source>
</evidence>
<feature type="region of interest" description="Disordered" evidence="1">
    <location>
        <begin position="1"/>
        <end position="71"/>
    </location>
</feature>
<dbReference type="Proteomes" id="UP000541558">
    <property type="component" value="Unassembled WGS sequence"/>
</dbReference>
<gene>
    <name evidence="2" type="ORF">D9611_009737</name>
</gene>
<proteinExistence type="predicted"/>
<sequence length="438" mass="48942">MKTRSRNKATTGLVNVEAPSEATRRPPPTKYNSKVPLPNVTRLDGPAGPSQARRSRRVQEETGEEKDDRRTEEWYRRVPVFRIRGVYLSHLLERGKNTAEGKRIAESQMNAMLDWEADAGSMIVCDEDGQVLVCVFGWSLTGGKVLRKLGEPINFKSAPYYPGSRGRTLCDVKESSATDRGTYHDGFTPYQIKRYHTVMQGVSSLVTPVANARDIRHPADAFMAYPEGREGVDEGSSAHESAGVKHFVHGWPMQGHPHGVLYPSGDMVKGSFAALAASHYFEATKPLSYAVRARFKMCFPQYFEKYDKAFKAGQFNFSDPGPFLGRALVWKLQVNVHQDGLDDGPAGILPSGYFDGGELYLPDLKLKLSYRPRDLVFLMAGHLFHAVGRWSPRDDGDDLSPGRAGTVFFFPKASFERLEGKPPRWNIDTVSGRLPYTF</sequence>
<evidence type="ECO:0000313" key="3">
    <source>
        <dbReference type="Proteomes" id="UP000541558"/>
    </source>
</evidence>
<dbReference type="EMBL" id="JAACJK010000060">
    <property type="protein sequence ID" value="KAF5335837.1"/>
    <property type="molecule type" value="Genomic_DNA"/>
</dbReference>
<organism evidence="2 3">
    <name type="scientific">Ephemerocybe angulata</name>
    <dbReference type="NCBI Taxonomy" id="980116"/>
    <lineage>
        <taxon>Eukaryota</taxon>
        <taxon>Fungi</taxon>
        <taxon>Dikarya</taxon>
        <taxon>Basidiomycota</taxon>
        <taxon>Agaricomycotina</taxon>
        <taxon>Agaricomycetes</taxon>
        <taxon>Agaricomycetidae</taxon>
        <taxon>Agaricales</taxon>
        <taxon>Agaricineae</taxon>
        <taxon>Psathyrellaceae</taxon>
        <taxon>Ephemerocybe</taxon>
    </lineage>
</organism>
<keyword evidence="3" id="KW-1185">Reference proteome</keyword>
<name>A0A8H5C5Z2_9AGAR</name>
<protein>
    <submittedName>
        <fullName evidence="2">Uncharacterized protein</fullName>
    </submittedName>
</protein>
<accession>A0A8H5C5Z2</accession>
<dbReference type="Gene3D" id="3.60.130.30">
    <property type="match status" value="1"/>
</dbReference>
<evidence type="ECO:0000313" key="2">
    <source>
        <dbReference type="EMBL" id="KAF5335837.1"/>
    </source>
</evidence>
<reference evidence="2 3" key="1">
    <citation type="journal article" date="2020" name="ISME J.">
        <title>Uncovering the hidden diversity of litter-decomposition mechanisms in mushroom-forming fungi.</title>
        <authorList>
            <person name="Floudas D."/>
            <person name="Bentzer J."/>
            <person name="Ahren D."/>
            <person name="Johansson T."/>
            <person name="Persson P."/>
            <person name="Tunlid A."/>
        </authorList>
    </citation>
    <scope>NUCLEOTIDE SEQUENCE [LARGE SCALE GENOMIC DNA]</scope>
    <source>
        <strain evidence="2 3">CBS 175.51</strain>
    </source>
</reference>
<dbReference type="AlphaFoldDB" id="A0A8H5C5Z2"/>
<comment type="caution">
    <text evidence="2">The sequence shown here is derived from an EMBL/GenBank/DDBJ whole genome shotgun (WGS) entry which is preliminary data.</text>
</comment>
<dbReference type="OrthoDB" id="2658103at2759"/>